<keyword evidence="1" id="KW-0732">Signal</keyword>
<evidence type="ECO:0000313" key="2">
    <source>
        <dbReference type="EMBL" id="TQD39250.1"/>
    </source>
</evidence>
<dbReference type="InterPro" id="IPR010239">
    <property type="entry name" value="CHP02001"/>
</dbReference>
<feature type="signal peptide" evidence="1">
    <location>
        <begin position="1"/>
        <end position="36"/>
    </location>
</feature>
<gene>
    <name evidence="2" type="ORF">FKV25_15620</name>
</gene>
<evidence type="ECO:0008006" key="4">
    <source>
        <dbReference type="Google" id="ProtNLM"/>
    </source>
</evidence>
<keyword evidence="3" id="KW-1185">Reference proteome</keyword>
<dbReference type="NCBIfam" id="TIGR02001">
    <property type="entry name" value="gcw_chp"/>
    <property type="match status" value="1"/>
</dbReference>
<reference evidence="2 3" key="1">
    <citation type="submission" date="2019-06" db="EMBL/GenBank/DDBJ databases">
        <title>Lysobacter alkalisoli sp. nov. isolated from saline soil.</title>
        <authorList>
            <person name="Sun J.-Q."/>
            <person name="Xu L."/>
        </authorList>
    </citation>
    <scope>NUCLEOTIDE SEQUENCE [LARGE SCALE GENOMIC DNA]</scope>
    <source>
        <strain evidence="2 3">JCM 31130</strain>
    </source>
</reference>
<name>A0A507ZNZ4_9GAMM</name>
<organism evidence="2 3">
    <name type="scientific">Marilutibacter aestuarii</name>
    <dbReference type="NCBI Taxonomy" id="1706195"/>
    <lineage>
        <taxon>Bacteria</taxon>
        <taxon>Pseudomonadati</taxon>
        <taxon>Pseudomonadota</taxon>
        <taxon>Gammaproteobacteria</taxon>
        <taxon>Lysobacterales</taxon>
        <taxon>Lysobacteraceae</taxon>
        <taxon>Marilutibacter</taxon>
    </lineage>
</organism>
<accession>A0A507ZNZ4</accession>
<evidence type="ECO:0000256" key="1">
    <source>
        <dbReference type="SAM" id="SignalP"/>
    </source>
</evidence>
<protein>
    <recommendedName>
        <fullName evidence="4">Porin</fullName>
    </recommendedName>
</protein>
<proteinExistence type="predicted"/>
<dbReference type="AlphaFoldDB" id="A0A507ZNZ4"/>
<sequence length="243" mass="26174">MRFIRSRVDISRSRPAHLLASCTAIGLLTLGTSAQAVTAGGSVALTSDYVWRGTTQTQGDPAVQAGFTLSGDPGFYGSVWGSNVEFGPETHASSELDLTLGWAAVLSDAWSLDVNLLHYRYPSTTVDLNWTELNGRLTYADRYWLALGYSPEALGSDGDGVYTQLGARFLVGETLALEAAAGYYALDDVYDDSYWHAQASAVWKVKAPFELRLTAHATDPAAERMFGDELAGSRIEAAVQASF</sequence>
<dbReference type="OrthoDB" id="9793561at2"/>
<dbReference type="Pfam" id="PF09694">
    <property type="entry name" value="Gcw_chp"/>
    <property type="match status" value="1"/>
</dbReference>
<comment type="caution">
    <text evidence="2">The sequence shown here is derived from an EMBL/GenBank/DDBJ whole genome shotgun (WGS) entry which is preliminary data.</text>
</comment>
<feature type="chain" id="PRO_5021392526" description="Porin" evidence="1">
    <location>
        <begin position="37"/>
        <end position="243"/>
    </location>
</feature>
<dbReference type="Proteomes" id="UP000318212">
    <property type="component" value="Unassembled WGS sequence"/>
</dbReference>
<dbReference type="EMBL" id="VICE01000149">
    <property type="protein sequence ID" value="TQD39250.1"/>
    <property type="molecule type" value="Genomic_DNA"/>
</dbReference>
<evidence type="ECO:0000313" key="3">
    <source>
        <dbReference type="Proteomes" id="UP000318212"/>
    </source>
</evidence>